<comment type="caution">
    <text evidence="1">The sequence shown here is derived from an EMBL/GenBank/DDBJ whole genome shotgun (WGS) entry which is preliminary data.</text>
</comment>
<accession>A0AAV7GUW7</accession>
<reference evidence="1 2" key="1">
    <citation type="journal article" date="2021" name="Hortic Res">
        <title>Chromosome-scale assembly of the Dendrobium chrysotoxum genome enhances the understanding of orchid evolution.</title>
        <authorList>
            <person name="Zhang Y."/>
            <person name="Zhang G.Q."/>
            <person name="Zhang D."/>
            <person name="Liu X.D."/>
            <person name="Xu X.Y."/>
            <person name="Sun W.H."/>
            <person name="Yu X."/>
            <person name="Zhu X."/>
            <person name="Wang Z.W."/>
            <person name="Zhao X."/>
            <person name="Zhong W.Y."/>
            <person name="Chen H."/>
            <person name="Yin W.L."/>
            <person name="Huang T."/>
            <person name="Niu S.C."/>
            <person name="Liu Z.J."/>
        </authorList>
    </citation>
    <scope>NUCLEOTIDE SEQUENCE [LARGE SCALE GENOMIC DNA]</scope>
    <source>
        <strain evidence="1">Lindl</strain>
    </source>
</reference>
<protein>
    <submittedName>
        <fullName evidence="1">Uncharacterized protein</fullName>
    </submittedName>
</protein>
<keyword evidence="2" id="KW-1185">Reference proteome</keyword>
<gene>
    <name evidence="1" type="ORF">IEQ34_010464</name>
</gene>
<evidence type="ECO:0000313" key="1">
    <source>
        <dbReference type="EMBL" id="KAH0459801.1"/>
    </source>
</evidence>
<evidence type="ECO:0000313" key="2">
    <source>
        <dbReference type="Proteomes" id="UP000775213"/>
    </source>
</evidence>
<dbReference type="Proteomes" id="UP000775213">
    <property type="component" value="Unassembled WGS sequence"/>
</dbReference>
<organism evidence="1 2">
    <name type="scientific">Dendrobium chrysotoxum</name>
    <name type="common">Orchid</name>
    <dbReference type="NCBI Taxonomy" id="161865"/>
    <lineage>
        <taxon>Eukaryota</taxon>
        <taxon>Viridiplantae</taxon>
        <taxon>Streptophyta</taxon>
        <taxon>Embryophyta</taxon>
        <taxon>Tracheophyta</taxon>
        <taxon>Spermatophyta</taxon>
        <taxon>Magnoliopsida</taxon>
        <taxon>Liliopsida</taxon>
        <taxon>Asparagales</taxon>
        <taxon>Orchidaceae</taxon>
        <taxon>Epidendroideae</taxon>
        <taxon>Malaxideae</taxon>
        <taxon>Dendrobiinae</taxon>
        <taxon>Dendrobium</taxon>
    </lineage>
</organism>
<proteinExistence type="predicted"/>
<dbReference type="AlphaFoldDB" id="A0AAV7GUW7"/>
<dbReference type="EMBL" id="JAGFBR010000010">
    <property type="protein sequence ID" value="KAH0459801.1"/>
    <property type="molecule type" value="Genomic_DNA"/>
</dbReference>
<name>A0AAV7GUW7_DENCH</name>
<sequence>MKFKSRPYYSHNCKIFGHNISSHCITHPDRVVFFSFRRRHNGTLGSRAHQFFNGDFRHAEEPLNCLTCLVEAQQILKVKKLACNVKRKSHPPVSRSLCRVYLAMSILSHWTPPAGKQRTSAAGGCFLWSCRCRSPNGGGGVGGCGDKDVMEAVVMKGWRREREEGGGNIRLFHWVIKLIRLRKHLRW</sequence>